<organism evidence="1">
    <name type="scientific">White spot syndrome virus</name>
    <dbReference type="NCBI Taxonomy" id="342409"/>
    <lineage>
        <taxon>Viruses</taxon>
        <taxon>Viruses incertae sedis</taxon>
        <taxon>Naldaviricetes</taxon>
        <taxon>Nimaviridae</taxon>
        <taxon>Whispovirus</taxon>
    </lineage>
</organism>
<dbReference type="EMBL" id="MF768985">
    <property type="protein sequence ID" value="ATU84063.1"/>
    <property type="molecule type" value="Genomic_DNA"/>
</dbReference>
<evidence type="ECO:0000313" key="1">
    <source>
        <dbReference type="EMBL" id="ATU84063.1"/>
    </source>
</evidence>
<proteinExistence type="predicted"/>
<protein>
    <submittedName>
        <fullName evidence="1">ORF1299</fullName>
    </submittedName>
</protein>
<reference evidence="1" key="1">
    <citation type="journal article" date="2018" name="Aquaculture">
        <title>Complete genome sequence of a white spot syndrome virus associated with a disease incursion in Australia.</title>
        <authorList>
            <person name="Oakey J."/>
            <person name="Smith C.S."/>
        </authorList>
    </citation>
    <scope>NUCLEOTIDE SEQUENCE [LARGE SCALE GENOMIC DNA]</scope>
    <source>
        <strain evidence="1">WSSV-AU</strain>
    </source>
</reference>
<sequence length="67" mass="7578">MSMPLLQPGHWNKSTTFTPATPVIFSYREMMYGNIHSEQIFAPQHLSSCDEENAWTGKKLCLATCSL</sequence>
<dbReference type="Proteomes" id="UP000267516">
    <property type="component" value="Segment"/>
</dbReference>
<name>A0A2D3I6P8_9VIRU</name>
<accession>A0A2D3I6P8</accession>